<evidence type="ECO:0000256" key="2">
    <source>
        <dbReference type="ARBA" id="ARBA00012845"/>
    </source>
</evidence>
<reference evidence="9 10" key="1">
    <citation type="submission" date="2019-08" db="EMBL/GenBank/DDBJ databases">
        <title>The genome sequence of a newly discovered highly antifungal drug resistant Aspergillus species, Aspergillus tanneri NIH 1004.</title>
        <authorList>
            <person name="Mounaud S."/>
            <person name="Singh I."/>
            <person name="Joardar V."/>
            <person name="Pakala S."/>
            <person name="Pakala S."/>
            <person name="Venepally P."/>
            <person name="Chung J.K."/>
            <person name="Losada L."/>
            <person name="Nierman W.C."/>
        </authorList>
    </citation>
    <scope>NUCLEOTIDE SEQUENCE [LARGE SCALE GENOMIC DNA]</scope>
    <source>
        <strain evidence="9 10">NIH1004</strain>
    </source>
</reference>
<comment type="catalytic activity">
    <reaction evidence="5">
        <text>xylitol + NADP(+) = D-xylose + NADPH + H(+)</text>
        <dbReference type="Rhea" id="RHEA:27445"/>
        <dbReference type="ChEBI" id="CHEBI:15378"/>
        <dbReference type="ChEBI" id="CHEBI:17151"/>
        <dbReference type="ChEBI" id="CHEBI:53455"/>
        <dbReference type="ChEBI" id="CHEBI:57783"/>
        <dbReference type="ChEBI" id="CHEBI:58349"/>
        <dbReference type="EC" id="1.1.1.307"/>
    </reaction>
</comment>
<dbReference type="PROSITE" id="PS00798">
    <property type="entry name" value="ALDOKETO_REDUCTASE_1"/>
    <property type="match status" value="1"/>
</dbReference>
<proteinExistence type="inferred from homology"/>
<dbReference type="EC" id="1.1.1.307" evidence="2"/>
<keyword evidence="3" id="KW-0560">Oxidoreductase</keyword>
<accession>A0A5M9MIK6</accession>
<dbReference type="PANTHER" id="PTHR11732">
    <property type="entry name" value="ALDO/KETO REDUCTASE"/>
    <property type="match status" value="1"/>
</dbReference>
<dbReference type="GO" id="GO:0016491">
    <property type="term" value="F:oxidoreductase activity"/>
    <property type="evidence" value="ECO:0007669"/>
    <property type="project" value="UniProtKB-KW"/>
</dbReference>
<evidence type="ECO:0000313" key="10">
    <source>
        <dbReference type="Proteomes" id="UP000324241"/>
    </source>
</evidence>
<evidence type="ECO:0000256" key="1">
    <source>
        <dbReference type="ARBA" id="ARBA00010928"/>
    </source>
</evidence>
<comment type="similarity">
    <text evidence="1">Belongs to the Gfo/Idh/MocA family.</text>
</comment>
<comment type="caution">
    <text evidence="9">The sequence shown here is derived from an EMBL/GenBank/DDBJ whole genome shotgun (WGS) entry which is preliminary data.</text>
</comment>
<sequence>MIGKVLSIRATLVGKYTSPQDGWRVMDNAGTFQDLGIHMLDVIIWLFGRPSSLLGHRVNDGPAHTRDRESHVAMRWDNSCLVGHLYISEVALCKEESLLVRGASGSLHLDGNEITHLDAQGRQTFHMVVQSRKEDPVQTMCQEFGNYISDVSESFSTSTQMADTLAASEAVGASFFSNKLEPVRPFPLVRVDRPAATQTNGHQVYHDADFNLAQQRFLLNTGNKIPGMGFGTRKPKKPRQTYEAVKTALEVGYRHIDTAFRYNNEDQVGEAVRDSAESVDLSLAALGLEYVDLLLMHWPSPVSPEDPKKAMPDWDFTQTWQDMQRVVESGRVRNIGVSNFGIRNLKTLLSHPKCYIVPAVNQIEVFYIAMGSSALLSSGGLVEFCKQHGIHCTAYSLLAFGLPQLHENAALAELCKRKSKTPQQILSALTLEPCTVIFSRSNNMLSIMWGLQRGTSVIPKSVTPERIAANFDLAGWALTPEEHHVLSNLDGRCRVYSDNWLPVQAFWEEDS</sequence>
<evidence type="ECO:0000256" key="6">
    <source>
        <dbReference type="ARBA" id="ARBA00049485"/>
    </source>
</evidence>
<evidence type="ECO:0000259" key="8">
    <source>
        <dbReference type="Pfam" id="PF22725"/>
    </source>
</evidence>
<dbReference type="Pfam" id="PF00248">
    <property type="entry name" value="Aldo_ket_red"/>
    <property type="match status" value="2"/>
</dbReference>
<dbReference type="InterPro" id="IPR020471">
    <property type="entry name" value="AKR"/>
</dbReference>
<dbReference type="Gene3D" id="3.20.20.100">
    <property type="entry name" value="NADP-dependent oxidoreductase domain"/>
    <property type="match status" value="1"/>
</dbReference>
<dbReference type="InterPro" id="IPR023210">
    <property type="entry name" value="NADP_OxRdtase_dom"/>
</dbReference>
<dbReference type="Gene3D" id="3.30.360.10">
    <property type="entry name" value="Dihydrodipicolinate Reductase, domain 2"/>
    <property type="match status" value="1"/>
</dbReference>
<evidence type="ECO:0000313" key="9">
    <source>
        <dbReference type="EMBL" id="KAA8645204.1"/>
    </source>
</evidence>
<dbReference type="OrthoDB" id="416253at2759"/>
<evidence type="ECO:0000256" key="3">
    <source>
        <dbReference type="ARBA" id="ARBA00023002"/>
    </source>
</evidence>
<dbReference type="GeneID" id="54332123"/>
<comment type="function">
    <text evidence="4">Catalyzes the initial reaction in the xylose utilization pathway by reducing D-xylose into xylitol. Xylose is a major component of hemicelluloses such as xylan. Most fungi utilize D-xylose via three enzymatic reactions, xylose reductase (XR), xylitol dehydrogenase (XDH), and xylulokinase, to form xylulose 5-phosphate, which enters pentose phosphate pathway.</text>
</comment>
<dbReference type="InterPro" id="IPR018170">
    <property type="entry name" value="Aldo/ket_reductase_CS"/>
</dbReference>
<dbReference type="AlphaFoldDB" id="A0A5M9MIK6"/>
<evidence type="ECO:0000259" key="7">
    <source>
        <dbReference type="Pfam" id="PF00248"/>
    </source>
</evidence>
<dbReference type="Proteomes" id="UP000324241">
    <property type="component" value="Unassembled WGS sequence"/>
</dbReference>
<organism evidence="9 10">
    <name type="scientific">Aspergillus tanneri</name>
    <dbReference type="NCBI Taxonomy" id="1220188"/>
    <lineage>
        <taxon>Eukaryota</taxon>
        <taxon>Fungi</taxon>
        <taxon>Dikarya</taxon>
        <taxon>Ascomycota</taxon>
        <taxon>Pezizomycotina</taxon>
        <taxon>Eurotiomycetes</taxon>
        <taxon>Eurotiomycetidae</taxon>
        <taxon>Eurotiales</taxon>
        <taxon>Aspergillaceae</taxon>
        <taxon>Aspergillus</taxon>
        <taxon>Aspergillus subgen. Circumdati</taxon>
    </lineage>
</organism>
<dbReference type="SUPFAM" id="SSF51430">
    <property type="entry name" value="NAD(P)-linked oxidoreductase"/>
    <property type="match status" value="1"/>
</dbReference>
<feature type="domain" description="GFO/IDH/MocA-like oxidoreductase" evidence="8">
    <location>
        <begin position="2"/>
        <end position="107"/>
    </location>
</feature>
<gene>
    <name evidence="9" type="ORF">ATNIH1004_009421</name>
</gene>
<feature type="domain" description="NADP-dependent oxidoreductase" evidence="7">
    <location>
        <begin position="277"/>
        <end position="484"/>
    </location>
</feature>
<dbReference type="SUPFAM" id="SSF55347">
    <property type="entry name" value="Glyceraldehyde-3-phosphate dehydrogenase-like, C-terminal domain"/>
    <property type="match status" value="1"/>
</dbReference>
<dbReference type="EMBL" id="QUQM01000006">
    <property type="protein sequence ID" value="KAA8645204.1"/>
    <property type="molecule type" value="Genomic_DNA"/>
</dbReference>
<dbReference type="PROSITE" id="PS00062">
    <property type="entry name" value="ALDOKETO_REDUCTASE_2"/>
    <property type="match status" value="1"/>
</dbReference>
<comment type="catalytic activity">
    <reaction evidence="6">
        <text>xylitol + NAD(+) = D-xylose + NADH + H(+)</text>
        <dbReference type="Rhea" id="RHEA:27441"/>
        <dbReference type="ChEBI" id="CHEBI:15378"/>
        <dbReference type="ChEBI" id="CHEBI:17151"/>
        <dbReference type="ChEBI" id="CHEBI:53455"/>
        <dbReference type="ChEBI" id="CHEBI:57540"/>
        <dbReference type="ChEBI" id="CHEBI:57945"/>
        <dbReference type="EC" id="1.1.1.307"/>
    </reaction>
</comment>
<feature type="domain" description="NADP-dependent oxidoreductase" evidence="7">
    <location>
        <begin position="228"/>
        <end position="275"/>
    </location>
</feature>
<dbReference type="VEuPathDB" id="FungiDB:EYZ11_011876"/>
<dbReference type="Pfam" id="PF22725">
    <property type="entry name" value="GFO_IDH_MocA_C3"/>
    <property type="match status" value="1"/>
</dbReference>
<dbReference type="RefSeq" id="XP_033424565.1">
    <property type="nucleotide sequence ID" value="XM_033574013.1"/>
</dbReference>
<dbReference type="InterPro" id="IPR055170">
    <property type="entry name" value="GFO_IDH_MocA-like_dom"/>
</dbReference>
<evidence type="ECO:0000256" key="5">
    <source>
        <dbReference type="ARBA" id="ARBA00047534"/>
    </source>
</evidence>
<dbReference type="PRINTS" id="PR00069">
    <property type="entry name" value="ALDKETRDTASE"/>
</dbReference>
<name>A0A5M9MIK6_9EURO</name>
<dbReference type="InterPro" id="IPR036812">
    <property type="entry name" value="NAD(P)_OxRdtase_dom_sf"/>
</dbReference>
<evidence type="ECO:0000256" key="4">
    <source>
        <dbReference type="ARBA" id="ARBA00025065"/>
    </source>
</evidence>
<protein>
    <recommendedName>
        <fullName evidence="2">D-xylose reductase [NAD(P)H]</fullName>
        <ecNumber evidence="2">1.1.1.307</ecNumber>
    </recommendedName>
</protein>
<dbReference type="PROSITE" id="PS00063">
    <property type="entry name" value="ALDOKETO_REDUCTASE_3"/>
    <property type="match status" value="1"/>
</dbReference>